<evidence type="ECO:0000313" key="3">
    <source>
        <dbReference type="Proteomes" id="UP000837857"/>
    </source>
</evidence>
<gene>
    <name evidence="2" type="ORF">IPOD504_LOCUS1686</name>
</gene>
<reference evidence="2" key="1">
    <citation type="submission" date="2022-03" db="EMBL/GenBank/DDBJ databases">
        <authorList>
            <person name="Martin H S."/>
        </authorList>
    </citation>
    <scope>NUCLEOTIDE SEQUENCE</scope>
</reference>
<dbReference type="Proteomes" id="UP000837857">
    <property type="component" value="Chromosome 11"/>
</dbReference>
<evidence type="ECO:0000256" key="1">
    <source>
        <dbReference type="SAM" id="SignalP"/>
    </source>
</evidence>
<feature type="non-terminal residue" evidence="2">
    <location>
        <position position="71"/>
    </location>
</feature>
<sequence>MPAFLICRLIMVAEYLAGDVHTLSTIPPASRQYPIPKQRSLTNTGKLLGDSRQENALTVGSHELSLNGYST</sequence>
<accession>A0ABN8HSP0</accession>
<dbReference type="EMBL" id="OW152823">
    <property type="protein sequence ID" value="CAH2039461.1"/>
    <property type="molecule type" value="Genomic_DNA"/>
</dbReference>
<proteinExistence type="predicted"/>
<keyword evidence="1" id="KW-0732">Signal</keyword>
<keyword evidence="3" id="KW-1185">Reference proteome</keyword>
<feature type="chain" id="PRO_5047362889" evidence="1">
    <location>
        <begin position="18"/>
        <end position="71"/>
    </location>
</feature>
<name>A0ABN8HSP0_9NEOP</name>
<protein>
    <submittedName>
        <fullName evidence="2">Uncharacterized protein</fullName>
    </submittedName>
</protein>
<feature type="signal peptide" evidence="1">
    <location>
        <begin position="1"/>
        <end position="17"/>
    </location>
</feature>
<organism evidence="2 3">
    <name type="scientific">Iphiclides podalirius</name>
    <name type="common">scarce swallowtail</name>
    <dbReference type="NCBI Taxonomy" id="110791"/>
    <lineage>
        <taxon>Eukaryota</taxon>
        <taxon>Metazoa</taxon>
        <taxon>Ecdysozoa</taxon>
        <taxon>Arthropoda</taxon>
        <taxon>Hexapoda</taxon>
        <taxon>Insecta</taxon>
        <taxon>Pterygota</taxon>
        <taxon>Neoptera</taxon>
        <taxon>Endopterygota</taxon>
        <taxon>Lepidoptera</taxon>
        <taxon>Glossata</taxon>
        <taxon>Ditrysia</taxon>
        <taxon>Papilionoidea</taxon>
        <taxon>Papilionidae</taxon>
        <taxon>Papilioninae</taxon>
        <taxon>Iphiclides</taxon>
    </lineage>
</organism>
<evidence type="ECO:0000313" key="2">
    <source>
        <dbReference type="EMBL" id="CAH2039461.1"/>
    </source>
</evidence>